<evidence type="ECO:0000256" key="2">
    <source>
        <dbReference type="SAM" id="MobiDB-lite"/>
    </source>
</evidence>
<proteinExistence type="predicted"/>
<dbReference type="AlphaFoldDB" id="A0AA35YLT5"/>
<keyword evidence="1" id="KW-0175">Coiled coil</keyword>
<sequence>MLNQIHGVLGSGGTTKQGADEEEKIKTETYRKDNEASSSRKNKGKGIIEDENDENAMMSESERIAGEKRDKELDKLISLRKKFEAEAAEAKNANLILETQKSMFPA</sequence>
<feature type="compositionally biased region" description="Basic and acidic residues" evidence="2">
    <location>
        <begin position="23"/>
        <end position="35"/>
    </location>
</feature>
<evidence type="ECO:0000313" key="4">
    <source>
        <dbReference type="Proteomes" id="UP001177003"/>
    </source>
</evidence>
<organism evidence="3 4">
    <name type="scientific">Lactuca saligna</name>
    <name type="common">Willowleaf lettuce</name>
    <dbReference type="NCBI Taxonomy" id="75948"/>
    <lineage>
        <taxon>Eukaryota</taxon>
        <taxon>Viridiplantae</taxon>
        <taxon>Streptophyta</taxon>
        <taxon>Embryophyta</taxon>
        <taxon>Tracheophyta</taxon>
        <taxon>Spermatophyta</taxon>
        <taxon>Magnoliopsida</taxon>
        <taxon>eudicotyledons</taxon>
        <taxon>Gunneridae</taxon>
        <taxon>Pentapetalae</taxon>
        <taxon>asterids</taxon>
        <taxon>campanulids</taxon>
        <taxon>Asterales</taxon>
        <taxon>Asteraceae</taxon>
        <taxon>Cichorioideae</taxon>
        <taxon>Cichorieae</taxon>
        <taxon>Lactucinae</taxon>
        <taxon>Lactuca</taxon>
    </lineage>
</organism>
<name>A0AA35YLT5_LACSI</name>
<dbReference type="EMBL" id="OX465079">
    <property type="protein sequence ID" value="CAI9276213.1"/>
    <property type="molecule type" value="Genomic_DNA"/>
</dbReference>
<evidence type="ECO:0000256" key="1">
    <source>
        <dbReference type="SAM" id="Coils"/>
    </source>
</evidence>
<dbReference type="Proteomes" id="UP001177003">
    <property type="component" value="Chromosome 3"/>
</dbReference>
<protein>
    <submittedName>
        <fullName evidence="3">Uncharacterized protein</fullName>
    </submittedName>
</protein>
<feature type="coiled-coil region" evidence="1">
    <location>
        <begin position="73"/>
        <end position="100"/>
    </location>
</feature>
<accession>A0AA35YLT5</accession>
<gene>
    <name evidence="3" type="ORF">LSALG_LOCUS16207</name>
</gene>
<evidence type="ECO:0000313" key="3">
    <source>
        <dbReference type="EMBL" id="CAI9276213.1"/>
    </source>
</evidence>
<feature type="region of interest" description="Disordered" evidence="2">
    <location>
        <begin position="1"/>
        <end position="65"/>
    </location>
</feature>
<reference evidence="3" key="1">
    <citation type="submission" date="2023-04" db="EMBL/GenBank/DDBJ databases">
        <authorList>
            <person name="Vijverberg K."/>
            <person name="Xiong W."/>
            <person name="Schranz E."/>
        </authorList>
    </citation>
    <scope>NUCLEOTIDE SEQUENCE</scope>
</reference>
<keyword evidence="4" id="KW-1185">Reference proteome</keyword>